<keyword evidence="3" id="KW-1185">Reference proteome</keyword>
<accession>A0A371G8A8</accession>
<dbReference type="PROSITE" id="PS50994">
    <property type="entry name" value="INTEGRASE"/>
    <property type="match status" value="1"/>
</dbReference>
<dbReference type="Pfam" id="PF00665">
    <property type="entry name" value="rve"/>
    <property type="match status" value="1"/>
</dbReference>
<dbReference type="InterPro" id="IPR036397">
    <property type="entry name" value="RNaseH_sf"/>
</dbReference>
<dbReference type="EMBL" id="QJKJ01006417">
    <property type="protein sequence ID" value="RDX86788.1"/>
    <property type="molecule type" value="Genomic_DNA"/>
</dbReference>
<dbReference type="OrthoDB" id="913648at2759"/>
<sequence>MAISRRHEIPQQPILFYEVFNVWGIDFMRPFPISNGYSYILLAIDYVSRWVEAIATKTNDAKVVVDFLKSNIICRFGESKALISDQDSEEGVSSRHSKWDGPFVITHIFPYGVVELKEENTNSTFQVNGQQIKLFHEGPKPTMAEMESISLMEPALPDDSPLATFGIPSVFMPCTIQPKPKNHDQPQPLGSKELWNCFGNGSRSSVGETPGDIARMVYPKQSGYKSKERNRSKRLRVVAKMQQNATKYKK</sequence>
<feature type="domain" description="Integrase catalytic" evidence="1">
    <location>
        <begin position="9"/>
        <end position="109"/>
    </location>
</feature>
<dbReference type="InterPro" id="IPR001584">
    <property type="entry name" value="Integrase_cat-core"/>
</dbReference>
<dbReference type="InterPro" id="IPR012337">
    <property type="entry name" value="RNaseH-like_sf"/>
</dbReference>
<dbReference type="Proteomes" id="UP000257109">
    <property type="component" value="Unassembled WGS sequence"/>
</dbReference>
<organism evidence="2 3">
    <name type="scientific">Mucuna pruriens</name>
    <name type="common">Velvet bean</name>
    <name type="synonym">Dolichos pruriens</name>
    <dbReference type="NCBI Taxonomy" id="157652"/>
    <lineage>
        <taxon>Eukaryota</taxon>
        <taxon>Viridiplantae</taxon>
        <taxon>Streptophyta</taxon>
        <taxon>Embryophyta</taxon>
        <taxon>Tracheophyta</taxon>
        <taxon>Spermatophyta</taxon>
        <taxon>Magnoliopsida</taxon>
        <taxon>eudicotyledons</taxon>
        <taxon>Gunneridae</taxon>
        <taxon>Pentapetalae</taxon>
        <taxon>rosids</taxon>
        <taxon>fabids</taxon>
        <taxon>Fabales</taxon>
        <taxon>Fabaceae</taxon>
        <taxon>Papilionoideae</taxon>
        <taxon>50 kb inversion clade</taxon>
        <taxon>NPAAA clade</taxon>
        <taxon>indigoferoid/millettioid clade</taxon>
        <taxon>Phaseoleae</taxon>
        <taxon>Mucuna</taxon>
    </lineage>
</organism>
<proteinExistence type="predicted"/>
<dbReference type="InterPro" id="IPR052160">
    <property type="entry name" value="Gypsy_RT_Integrase-like"/>
</dbReference>
<dbReference type="GO" id="GO:0003676">
    <property type="term" value="F:nucleic acid binding"/>
    <property type="evidence" value="ECO:0007669"/>
    <property type="project" value="InterPro"/>
</dbReference>
<dbReference type="GO" id="GO:0015074">
    <property type="term" value="P:DNA integration"/>
    <property type="evidence" value="ECO:0007669"/>
    <property type="project" value="InterPro"/>
</dbReference>
<dbReference type="AlphaFoldDB" id="A0A371G8A8"/>
<evidence type="ECO:0000313" key="2">
    <source>
        <dbReference type="EMBL" id="RDX86788.1"/>
    </source>
</evidence>
<dbReference type="SUPFAM" id="SSF53098">
    <property type="entry name" value="Ribonuclease H-like"/>
    <property type="match status" value="1"/>
</dbReference>
<evidence type="ECO:0000259" key="1">
    <source>
        <dbReference type="PROSITE" id="PS50994"/>
    </source>
</evidence>
<feature type="non-terminal residue" evidence="2">
    <location>
        <position position="1"/>
    </location>
</feature>
<evidence type="ECO:0000313" key="3">
    <source>
        <dbReference type="Proteomes" id="UP000257109"/>
    </source>
</evidence>
<protein>
    <recommendedName>
        <fullName evidence="1">Integrase catalytic domain-containing protein</fullName>
    </recommendedName>
</protein>
<comment type="caution">
    <text evidence="2">The sequence shown here is derived from an EMBL/GenBank/DDBJ whole genome shotgun (WGS) entry which is preliminary data.</text>
</comment>
<dbReference type="Gene3D" id="3.30.420.10">
    <property type="entry name" value="Ribonuclease H-like superfamily/Ribonuclease H"/>
    <property type="match status" value="1"/>
</dbReference>
<reference evidence="2" key="1">
    <citation type="submission" date="2018-05" db="EMBL/GenBank/DDBJ databases">
        <title>Draft genome of Mucuna pruriens seed.</title>
        <authorList>
            <person name="Nnadi N.E."/>
            <person name="Vos R."/>
            <person name="Hasami M.H."/>
            <person name="Devisetty U.K."/>
            <person name="Aguiy J.C."/>
        </authorList>
    </citation>
    <scope>NUCLEOTIDE SEQUENCE [LARGE SCALE GENOMIC DNA]</scope>
    <source>
        <strain evidence="2">JCA_2017</strain>
    </source>
</reference>
<dbReference type="STRING" id="157652.A0A371G8A8"/>
<gene>
    <name evidence="2" type="ORF">CR513_31831</name>
</gene>
<dbReference type="PANTHER" id="PTHR47266">
    <property type="entry name" value="ENDONUCLEASE-RELATED"/>
    <property type="match status" value="1"/>
</dbReference>
<name>A0A371G8A8_MUCPR</name>